<accession>A0ABP6KJH8</accession>
<dbReference type="EMBL" id="BAAAWD010000008">
    <property type="protein sequence ID" value="GAA3010611.1"/>
    <property type="molecule type" value="Genomic_DNA"/>
</dbReference>
<feature type="transmembrane region" description="Helical" evidence="1">
    <location>
        <begin position="112"/>
        <end position="133"/>
    </location>
</feature>
<proteinExistence type="predicted"/>
<evidence type="ECO:0000313" key="2">
    <source>
        <dbReference type="EMBL" id="GAA3010611.1"/>
    </source>
</evidence>
<evidence type="ECO:0000313" key="3">
    <source>
        <dbReference type="Proteomes" id="UP001499930"/>
    </source>
</evidence>
<dbReference type="Proteomes" id="UP001499930">
    <property type="component" value="Unassembled WGS sequence"/>
</dbReference>
<reference evidence="3" key="1">
    <citation type="journal article" date="2019" name="Int. J. Syst. Evol. Microbiol.">
        <title>The Global Catalogue of Microorganisms (GCM) 10K type strain sequencing project: providing services to taxonomists for standard genome sequencing and annotation.</title>
        <authorList>
            <consortium name="The Broad Institute Genomics Platform"/>
            <consortium name="The Broad Institute Genome Sequencing Center for Infectious Disease"/>
            <person name="Wu L."/>
            <person name="Ma J."/>
        </authorList>
    </citation>
    <scope>NUCLEOTIDE SEQUENCE [LARGE SCALE GENOMIC DNA]</scope>
    <source>
        <strain evidence="3">JCM 3106</strain>
    </source>
</reference>
<keyword evidence="1" id="KW-0472">Membrane</keyword>
<gene>
    <name evidence="2" type="ORF">GCM10017559_36470</name>
</gene>
<protein>
    <submittedName>
        <fullName evidence="2">Uncharacterized protein</fullName>
    </submittedName>
</protein>
<name>A0ABP6KJH8_9ACTN</name>
<feature type="transmembrane region" description="Helical" evidence="1">
    <location>
        <begin position="66"/>
        <end position="91"/>
    </location>
</feature>
<dbReference type="RefSeq" id="WP_344896324.1">
    <property type="nucleotide sequence ID" value="NZ_BAAAWD010000008.1"/>
</dbReference>
<comment type="caution">
    <text evidence="2">The sequence shown here is derived from an EMBL/GenBank/DDBJ whole genome shotgun (WGS) entry which is preliminary data.</text>
</comment>
<keyword evidence="1" id="KW-1133">Transmembrane helix</keyword>
<sequence length="178" mass="19623">MNGWKENWRQARVEVLQSDYLPGWYATRGRRRLLAAAAAFGVSLFWVDAAVAWISGPGDGPVLVNIVLLTISLIVYLPAVSLLNIATRGVVELSERDLDERQIGERLRATALTHRIMTGVLIVLLVVVLAVGIPQKREFFVPGGAFVLLVIALFMTHFVMPLIVSGWRLPDPPPDDDA</sequence>
<keyword evidence="1" id="KW-0812">Transmembrane</keyword>
<keyword evidence="3" id="KW-1185">Reference proteome</keyword>
<organism evidence="2 3">
    <name type="scientific">Streptosporangium longisporum</name>
    <dbReference type="NCBI Taxonomy" id="46187"/>
    <lineage>
        <taxon>Bacteria</taxon>
        <taxon>Bacillati</taxon>
        <taxon>Actinomycetota</taxon>
        <taxon>Actinomycetes</taxon>
        <taxon>Streptosporangiales</taxon>
        <taxon>Streptosporangiaceae</taxon>
        <taxon>Streptosporangium</taxon>
    </lineage>
</organism>
<feature type="transmembrane region" description="Helical" evidence="1">
    <location>
        <begin position="139"/>
        <end position="164"/>
    </location>
</feature>
<feature type="transmembrane region" description="Helical" evidence="1">
    <location>
        <begin position="33"/>
        <end position="54"/>
    </location>
</feature>
<evidence type="ECO:0000256" key="1">
    <source>
        <dbReference type="SAM" id="Phobius"/>
    </source>
</evidence>